<dbReference type="InterPro" id="IPR010339">
    <property type="entry name" value="TIP49_P-loop"/>
</dbReference>
<gene>
    <name evidence="3" type="ORF">Mgra_00009242</name>
</gene>
<keyword evidence="1" id="KW-0547">Nucleotide-binding</keyword>
<keyword evidence="1" id="KW-0805">Transcription regulation</keyword>
<dbReference type="EMBL" id="JABEBT010000144">
    <property type="protein sequence ID" value="KAF7629253.1"/>
    <property type="molecule type" value="Genomic_DNA"/>
</dbReference>
<dbReference type="AlphaFoldDB" id="A0A8S9ZDJ3"/>
<comment type="catalytic activity">
    <reaction evidence="1">
        <text>ATP + H2O = ADP + phosphate + H(+)</text>
        <dbReference type="Rhea" id="RHEA:13065"/>
        <dbReference type="ChEBI" id="CHEBI:15377"/>
        <dbReference type="ChEBI" id="CHEBI:15378"/>
        <dbReference type="ChEBI" id="CHEBI:30616"/>
        <dbReference type="ChEBI" id="CHEBI:43474"/>
        <dbReference type="ChEBI" id="CHEBI:456216"/>
        <dbReference type="EC" id="3.6.4.12"/>
    </reaction>
</comment>
<evidence type="ECO:0000259" key="2">
    <source>
        <dbReference type="Pfam" id="PF06068"/>
    </source>
</evidence>
<keyword evidence="1" id="KW-0067">ATP-binding</keyword>
<dbReference type="SUPFAM" id="SSF52540">
    <property type="entry name" value="P-loop containing nucleoside triphosphate hydrolases"/>
    <property type="match status" value="1"/>
</dbReference>
<dbReference type="PANTHER" id="PTHR11093">
    <property type="entry name" value="RUVB-RELATED REPTIN AND PONTIN"/>
    <property type="match status" value="1"/>
</dbReference>
<evidence type="ECO:0000313" key="3">
    <source>
        <dbReference type="EMBL" id="KAF7629253.1"/>
    </source>
</evidence>
<keyword evidence="4" id="KW-1185">Reference proteome</keyword>
<evidence type="ECO:0000313" key="4">
    <source>
        <dbReference type="Proteomes" id="UP000605970"/>
    </source>
</evidence>
<keyword evidence="1" id="KW-0378">Hydrolase</keyword>
<dbReference type="Proteomes" id="UP000605970">
    <property type="component" value="Unassembled WGS sequence"/>
</dbReference>
<dbReference type="EC" id="3.6.4.12" evidence="1"/>
<name>A0A8S9ZDJ3_9BILA</name>
<proteinExistence type="inferred from homology"/>
<dbReference type="Pfam" id="PF06068">
    <property type="entry name" value="TIP49"/>
    <property type="match status" value="1"/>
</dbReference>
<keyword evidence="1 3" id="KW-0347">Helicase</keyword>
<keyword evidence="1" id="KW-0804">Transcription</keyword>
<keyword evidence="1" id="KW-0539">Nucleus</keyword>
<evidence type="ECO:0000256" key="1">
    <source>
        <dbReference type="RuleBase" id="RU363048"/>
    </source>
</evidence>
<accession>A0A8S9ZDJ3</accession>
<dbReference type="Gene3D" id="3.40.50.300">
    <property type="entry name" value="P-loop containing nucleotide triphosphate hydrolases"/>
    <property type="match status" value="1"/>
</dbReference>
<comment type="similarity">
    <text evidence="1">Belongs to the RuvB family.</text>
</comment>
<sequence>MEIDSQQSTASIQLPSTTVGKKIEEKFNKKARIAAHSHVKGLGLASNGDALKNASGFVGQCAAREAAGIIVELVKQKKMAGRAVLFAGPPGTGKTTIAMAMAQELGDKVPFVPMVGSEVFF</sequence>
<reference evidence="3" key="1">
    <citation type="journal article" date="2020" name="Ecol. Evol.">
        <title>Genome structure and content of the rice root-knot nematode (Meloidogyne graminicola).</title>
        <authorList>
            <person name="Phan N.T."/>
            <person name="Danchin E.G.J."/>
            <person name="Klopp C."/>
            <person name="Perfus-Barbeoch L."/>
            <person name="Kozlowski D.K."/>
            <person name="Koutsovoulos G.D."/>
            <person name="Lopez-Roques C."/>
            <person name="Bouchez O."/>
            <person name="Zahm M."/>
            <person name="Besnard G."/>
            <person name="Bellafiore S."/>
        </authorList>
    </citation>
    <scope>NUCLEOTIDE SEQUENCE</scope>
    <source>
        <strain evidence="3">VN-18</strain>
    </source>
</reference>
<dbReference type="GO" id="GO:0005524">
    <property type="term" value="F:ATP binding"/>
    <property type="evidence" value="ECO:0007669"/>
    <property type="project" value="UniProtKB-KW"/>
</dbReference>
<organism evidence="3 4">
    <name type="scientific">Meloidogyne graminicola</name>
    <dbReference type="NCBI Taxonomy" id="189291"/>
    <lineage>
        <taxon>Eukaryota</taxon>
        <taxon>Metazoa</taxon>
        <taxon>Ecdysozoa</taxon>
        <taxon>Nematoda</taxon>
        <taxon>Chromadorea</taxon>
        <taxon>Rhabditida</taxon>
        <taxon>Tylenchina</taxon>
        <taxon>Tylenchomorpha</taxon>
        <taxon>Tylenchoidea</taxon>
        <taxon>Meloidogynidae</taxon>
        <taxon>Meloidogyninae</taxon>
        <taxon>Meloidogyne</taxon>
    </lineage>
</organism>
<dbReference type="InterPro" id="IPR027238">
    <property type="entry name" value="RuvB-like"/>
</dbReference>
<comment type="caution">
    <text evidence="3">The sequence shown here is derived from an EMBL/GenBank/DDBJ whole genome shotgun (WGS) entry which is preliminary data.</text>
</comment>
<dbReference type="OrthoDB" id="10060499at2759"/>
<feature type="domain" description="TIP49 P-loop" evidence="2">
    <location>
        <begin position="32"/>
        <end position="120"/>
    </location>
</feature>
<protein>
    <recommendedName>
        <fullName evidence="1">RuvB-like helicase</fullName>
        <ecNumber evidence="1">3.6.4.12</ecNumber>
    </recommendedName>
</protein>
<dbReference type="InterPro" id="IPR027417">
    <property type="entry name" value="P-loop_NTPase"/>
</dbReference>
<dbReference type="GO" id="GO:0003678">
    <property type="term" value="F:DNA helicase activity"/>
    <property type="evidence" value="ECO:0007669"/>
    <property type="project" value="UniProtKB-EC"/>
</dbReference>
<dbReference type="GO" id="GO:0016787">
    <property type="term" value="F:hydrolase activity"/>
    <property type="evidence" value="ECO:0007669"/>
    <property type="project" value="UniProtKB-KW"/>
</dbReference>